<evidence type="ECO:0008006" key="11">
    <source>
        <dbReference type="Google" id="ProtNLM"/>
    </source>
</evidence>
<keyword evidence="5" id="KW-0175">Coiled coil</keyword>
<dbReference type="GO" id="GO:0005524">
    <property type="term" value="F:ATP binding"/>
    <property type="evidence" value="ECO:0007669"/>
    <property type="project" value="UniProtKB-KW"/>
</dbReference>
<feature type="domain" description="DNA2/NAM7 helicase helicase" evidence="7">
    <location>
        <begin position="125"/>
        <end position="430"/>
    </location>
</feature>
<dbReference type="CDD" id="cd18042">
    <property type="entry name" value="DEXXQc_SETX"/>
    <property type="match status" value="1"/>
</dbReference>
<evidence type="ECO:0000256" key="2">
    <source>
        <dbReference type="ARBA" id="ARBA00022801"/>
    </source>
</evidence>
<gene>
    <name evidence="9" type="ORF">OXX778_LOCUS21039</name>
</gene>
<name>A0A814NUG7_9BILA</name>
<feature type="coiled-coil region" evidence="5">
    <location>
        <begin position="302"/>
        <end position="336"/>
    </location>
</feature>
<keyword evidence="3" id="KW-0347">Helicase</keyword>
<dbReference type="PANTHER" id="PTHR10887:SF495">
    <property type="entry name" value="HELICASE SENATAXIN ISOFORM X1-RELATED"/>
    <property type="match status" value="1"/>
</dbReference>
<keyword evidence="1" id="KW-0547">Nucleotide-binding</keyword>
<reference evidence="9" key="1">
    <citation type="submission" date="2021-02" db="EMBL/GenBank/DDBJ databases">
        <authorList>
            <person name="Nowell W R."/>
        </authorList>
    </citation>
    <scope>NUCLEOTIDE SEQUENCE</scope>
    <source>
        <strain evidence="9">Ploen Becks lab</strain>
    </source>
</reference>
<evidence type="ECO:0000313" key="9">
    <source>
        <dbReference type="EMBL" id="CAF1098735.1"/>
    </source>
</evidence>
<organism evidence="9 10">
    <name type="scientific">Brachionus calyciflorus</name>
    <dbReference type="NCBI Taxonomy" id="104777"/>
    <lineage>
        <taxon>Eukaryota</taxon>
        <taxon>Metazoa</taxon>
        <taxon>Spiralia</taxon>
        <taxon>Gnathifera</taxon>
        <taxon>Rotifera</taxon>
        <taxon>Eurotatoria</taxon>
        <taxon>Monogononta</taxon>
        <taxon>Pseudotrocha</taxon>
        <taxon>Ploima</taxon>
        <taxon>Brachionidae</taxon>
        <taxon>Brachionus</taxon>
    </lineage>
</organism>
<evidence type="ECO:0000259" key="8">
    <source>
        <dbReference type="Pfam" id="PF13087"/>
    </source>
</evidence>
<dbReference type="InterPro" id="IPR027417">
    <property type="entry name" value="P-loop_NTPase"/>
</dbReference>
<dbReference type="GO" id="GO:0006369">
    <property type="term" value="P:termination of RNA polymerase II transcription"/>
    <property type="evidence" value="ECO:0007669"/>
    <property type="project" value="TreeGrafter"/>
</dbReference>
<dbReference type="EMBL" id="CAJNOC010007427">
    <property type="protein sequence ID" value="CAF1098735.1"/>
    <property type="molecule type" value="Genomic_DNA"/>
</dbReference>
<dbReference type="FunFam" id="3.40.50.300:FF:000326">
    <property type="entry name" value="P-loop containing nucleoside triphosphate hydrolase"/>
    <property type="match status" value="1"/>
</dbReference>
<evidence type="ECO:0000256" key="3">
    <source>
        <dbReference type="ARBA" id="ARBA00022806"/>
    </source>
</evidence>
<keyword evidence="4" id="KW-0067">ATP-binding</keyword>
<protein>
    <recommendedName>
        <fullName evidence="11">Senataxin</fullName>
    </recommendedName>
</protein>
<keyword evidence="10" id="KW-1185">Reference proteome</keyword>
<dbReference type="CDD" id="cd18808">
    <property type="entry name" value="SF1_C_Upf1"/>
    <property type="match status" value="1"/>
</dbReference>
<sequence length="651" mass="74910">MNQAELSQKQDEQTKQKHVSYTESSPSKSNSTNLSNTTTDNKKLTVHEFVIYTRFRQFITSPGLKVDYQVVTSLSSSFRRAKALIDFQSSPLLKTILNGSPLDSAFWFNKDPNEKDLKLNFLNEYNESQQKVILQCSSIINYQEPKLYFIQGPPGTGKSYTIIGIINAIFSRLNHYQNQAKQNGNMSESVRKKFANFKLLICSPSNGGCDELTRRIKTLRDKKNSSINELVMKRECNIVRVGRNDSIHRDCEEITLEYLFKKKLDQLIFEKKSEKSESLSSHFKSLQQTEKMLTSRVKAFKMANKERELKEAESSLEELKKKIKKFQDQFAKNKSNEVSFADRKKLEIKAKEQVLKEADIIISTCNFSGNSLLDCLTAEKNNGHSQISVIIIDEAAQCLEVDTLIPLRFGCDKIIQVGDPEQLPATVLSKLAQEKGLTMSMFERIYQRFRFTDKNPIRMLYVQYRMHPEICEFPSANFYKGKLITHKEAAQKRSIIDLKPYLFLNVLNSQEIGDEISGSVYNPIEADQIVDFCKFLSGKYYKFSVGIITPYQKQVSYLKDLTAKNNLKIEVGTVDGYQGREKDIVIFSCVRARNSDRKIGFLSHRQRLNVALTRAKYALYIFGHVESLMVNEDWRNCIENAKKRNLIINLE</sequence>
<dbReference type="InterPro" id="IPR041677">
    <property type="entry name" value="DNA2/NAM7_AAA_11"/>
</dbReference>
<dbReference type="Pfam" id="PF13087">
    <property type="entry name" value="AAA_12"/>
    <property type="match status" value="1"/>
</dbReference>
<dbReference type="GO" id="GO:0016604">
    <property type="term" value="C:nuclear body"/>
    <property type="evidence" value="ECO:0007669"/>
    <property type="project" value="TreeGrafter"/>
</dbReference>
<dbReference type="GO" id="GO:0001147">
    <property type="term" value="F:transcription termination site sequence-specific DNA binding"/>
    <property type="evidence" value="ECO:0007669"/>
    <property type="project" value="TreeGrafter"/>
</dbReference>
<evidence type="ECO:0000259" key="7">
    <source>
        <dbReference type="Pfam" id="PF13086"/>
    </source>
</evidence>
<dbReference type="GO" id="GO:0004386">
    <property type="term" value="F:helicase activity"/>
    <property type="evidence" value="ECO:0007669"/>
    <property type="project" value="UniProtKB-KW"/>
</dbReference>
<dbReference type="Gene3D" id="3.40.50.300">
    <property type="entry name" value="P-loop containing nucleotide triphosphate hydrolases"/>
    <property type="match status" value="2"/>
</dbReference>
<keyword evidence="2" id="KW-0378">Hydrolase</keyword>
<dbReference type="PANTHER" id="PTHR10887">
    <property type="entry name" value="DNA2/NAM7 HELICASE FAMILY"/>
    <property type="match status" value="1"/>
</dbReference>
<dbReference type="AlphaFoldDB" id="A0A814NUG7"/>
<evidence type="ECO:0000313" key="10">
    <source>
        <dbReference type="Proteomes" id="UP000663879"/>
    </source>
</evidence>
<dbReference type="OrthoDB" id="2285229at2759"/>
<dbReference type="Pfam" id="PF13086">
    <property type="entry name" value="AAA_11"/>
    <property type="match status" value="1"/>
</dbReference>
<proteinExistence type="predicted"/>
<comment type="caution">
    <text evidence="9">The sequence shown here is derived from an EMBL/GenBank/DDBJ whole genome shotgun (WGS) entry which is preliminary data.</text>
</comment>
<dbReference type="GO" id="GO:0005694">
    <property type="term" value="C:chromosome"/>
    <property type="evidence" value="ECO:0007669"/>
    <property type="project" value="UniProtKB-ARBA"/>
</dbReference>
<accession>A0A814NUG7</accession>
<dbReference type="GO" id="GO:0016787">
    <property type="term" value="F:hydrolase activity"/>
    <property type="evidence" value="ECO:0007669"/>
    <property type="project" value="UniProtKB-KW"/>
</dbReference>
<dbReference type="SUPFAM" id="SSF52540">
    <property type="entry name" value="P-loop containing nucleoside triphosphate hydrolases"/>
    <property type="match status" value="1"/>
</dbReference>
<dbReference type="InterPro" id="IPR041679">
    <property type="entry name" value="DNA2/NAM7-like_C"/>
</dbReference>
<feature type="compositionally biased region" description="Low complexity" evidence="6">
    <location>
        <begin position="22"/>
        <end position="38"/>
    </location>
</feature>
<dbReference type="InterPro" id="IPR047187">
    <property type="entry name" value="SF1_C_Upf1"/>
</dbReference>
<evidence type="ECO:0000256" key="5">
    <source>
        <dbReference type="SAM" id="Coils"/>
    </source>
</evidence>
<evidence type="ECO:0000256" key="6">
    <source>
        <dbReference type="SAM" id="MobiDB-lite"/>
    </source>
</evidence>
<feature type="region of interest" description="Disordered" evidence="6">
    <location>
        <begin position="1"/>
        <end position="38"/>
    </location>
</feature>
<dbReference type="Proteomes" id="UP000663879">
    <property type="component" value="Unassembled WGS sequence"/>
</dbReference>
<dbReference type="InterPro" id="IPR045055">
    <property type="entry name" value="DNA2/NAM7-like"/>
</dbReference>
<feature type="domain" description="DNA2/NAM7 helicase-like C-terminal" evidence="8">
    <location>
        <begin position="438"/>
        <end position="625"/>
    </location>
</feature>
<evidence type="ECO:0000256" key="4">
    <source>
        <dbReference type="ARBA" id="ARBA00022840"/>
    </source>
</evidence>
<evidence type="ECO:0000256" key="1">
    <source>
        <dbReference type="ARBA" id="ARBA00022741"/>
    </source>
</evidence>